<accession>A0A9P1GUS7</accession>
<dbReference type="InterPro" id="IPR027417">
    <property type="entry name" value="P-loop_NTPase"/>
</dbReference>
<dbReference type="SUPFAM" id="SSF52540">
    <property type="entry name" value="P-loop containing nucleoside triphosphate hydrolases"/>
    <property type="match status" value="1"/>
</dbReference>
<dbReference type="InterPro" id="IPR027640">
    <property type="entry name" value="Kinesin-like_fam"/>
</dbReference>
<evidence type="ECO:0000256" key="1">
    <source>
        <dbReference type="ARBA" id="ARBA00023054"/>
    </source>
</evidence>
<dbReference type="InterPro" id="IPR001752">
    <property type="entry name" value="Kinesin_motor_dom"/>
</dbReference>
<evidence type="ECO:0000259" key="4">
    <source>
        <dbReference type="PROSITE" id="PS50067"/>
    </source>
</evidence>
<keyword evidence="3" id="KW-0547">Nucleotide-binding</keyword>
<sequence length="167" mass="18607">MSGANSIKVVARFRPQNRIELDSGGKPIVAFQGDDTCVLESRDAQGTFTFDRVFDMSCKQADIFDFSIRPTVDDILNGYNGTVFAYGQTGAGKSYTMMGTSIDDEANRGVIPRIVDQIFASIMSSPSTIEYTVRVSYMEIYMEKIRDLLAPRTTTFQSTKRRTAAYT</sequence>
<gene>
    <name evidence="5" type="ORF">PPNO1_LOCUS502</name>
</gene>
<comment type="similarity">
    <text evidence="3">Belongs to the TRAFAC class myosin-kinesin ATPase superfamily. Kinesin family.</text>
</comment>
<keyword evidence="3" id="KW-0067">ATP-binding</keyword>
<evidence type="ECO:0000313" key="5">
    <source>
        <dbReference type="EMBL" id="CAI4210701.1"/>
    </source>
</evidence>
<dbReference type="PANTHER" id="PTHR47968:SF75">
    <property type="entry name" value="CENTROMERE-ASSOCIATED PROTEIN E"/>
    <property type="match status" value="1"/>
</dbReference>
<dbReference type="EMBL" id="CALLCH030000001">
    <property type="protein sequence ID" value="CAI4210701.1"/>
    <property type="molecule type" value="Genomic_DNA"/>
</dbReference>
<comment type="caution">
    <text evidence="5">The sequence shown here is derived from an EMBL/GenBank/DDBJ whole genome shotgun (WGS) entry which is preliminary data.</text>
</comment>
<evidence type="ECO:0000313" key="6">
    <source>
        <dbReference type="Proteomes" id="UP000838763"/>
    </source>
</evidence>
<dbReference type="SMART" id="SM00129">
    <property type="entry name" value="KISc"/>
    <property type="match status" value="1"/>
</dbReference>
<dbReference type="InterPro" id="IPR036961">
    <property type="entry name" value="Kinesin_motor_dom_sf"/>
</dbReference>
<keyword evidence="1" id="KW-0175">Coiled coil</keyword>
<dbReference type="GO" id="GO:0003777">
    <property type="term" value="F:microtubule motor activity"/>
    <property type="evidence" value="ECO:0007669"/>
    <property type="project" value="InterPro"/>
</dbReference>
<feature type="domain" description="Kinesin motor" evidence="4">
    <location>
        <begin position="6"/>
        <end position="167"/>
    </location>
</feature>
<dbReference type="AlphaFoldDB" id="A0A9P1GUS7"/>
<dbReference type="Pfam" id="PF00225">
    <property type="entry name" value="Kinesin"/>
    <property type="match status" value="1"/>
</dbReference>
<proteinExistence type="inferred from homology"/>
<evidence type="ECO:0000256" key="2">
    <source>
        <dbReference type="ARBA" id="ARBA00023175"/>
    </source>
</evidence>
<keyword evidence="2 3" id="KW-0505">Motor protein</keyword>
<dbReference type="GO" id="GO:0008017">
    <property type="term" value="F:microtubule binding"/>
    <property type="evidence" value="ECO:0007669"/>
    <property type="project" value="InterPro"/>
</dbReference>
<organism evidence="5 6">
    <name type="scientific">Parascedosporium putredinis</name>
    <dbReference type="NCBI Taxonomy" id="1442378"/>
    <lineage>
        <taxon>Eukaryota</taxon>
        <taxon>Fungi</taxon>
        <taxon>Dikarya</taxon>
        <taxon>Ascomycota</taxon>
        <taxon>Pezizomycotina</taxon>
        <taxon>Sordariomycetes</taxon>
        <taxon>Hypocreomycetidae</taxon>
        <taxon>Microascales</taxon>
        <taxon>Microascaceae</taxon>
        <taxon>Parascedosporium</taxon>
    </lineage>
</organism>
<dbReference type="GO" id="GO:0007018">
    <property type="term" value="P:microtubule-based movement"/>
    <property type="evidence" value="ECO:0007669"/>
    <property type="project" value="InterPro"/>
</dbReference>
<dbReference type="OrthoDB" id="3176171at2759"/>
<keyword evidence="6" id="KW-1185">Reference proteome</keyword>
<dbReference type="GO" id="GO:0005524">
    <property type="term" value="F:ATP binding"/>
    <property type="evidence" value="ECO:0007669"/>
    <property type="project" value="UniProtKB-UniRule"/>
</dbReference>
<dbReference type="Gene3D" id="3.40.850.10">
    <property type="entry name" value="Kinesin motor domain"/>
    <property type="match status" value="1"/>
</dbReference>
<dbReference type="PANTHER" id="PTHR47968">
    <property type="entry name" value="CENTROMERE PROTEIN E"/>
    <property type="match status" value="1"/>
</dbReference>
<reference evidence="5" key="1">
    <citation type="submission" date="2022-11" db="EMBL/GenBank/DDBJ databases">
        <authorList>
            <person name="Scott C."/>
            <person name="Bruce N."/>
        </authorList>
    </citation>
    <scope>NUCLEOTIDE SEQUENCE</scope>
</reference>
<dbReference type="PROSITE" id="PS50067">
    <property type="entry name" value="KINESIN_MOTOR_2"/>
    <property type="match status" value="1"/>
</dbReference>
<feature type="binding site" evidence="3">
    <location>
        <begin position="87"/>
        <end position="94"/>
    </location>
    <ligand>
        <name>ATP</name>
        <dbReference type="ChEBI" id="CHEBI:30616"/>
    </ligand>
</feature>
<evidence type="ECO:0000256" key="3">
    <source>
        <dbReference type="PROSITE-ProRule" id="PRU00283"/>
    </source>
</evidence>
<dbReference type="Proteomes" id="UP000838763">
    <property type="component" value="Unassembled WGS sequence"/>
</dbReference>
<protein>
    <recommendedName>
        <fullName evidence="4">Kinesin motor domain-containing protein</fullName>
    </recommendedName>
</protein>
<name>A0A9P1GUS7_9PEZI</name>